<protein>
    <submittedName>
        <fullName evidence="2">Uncharacterized protein</fullName>
    </submittedName>
</protein>
<reference evidence="2 3" key="1">
    <citation type="submission" date="2017-06" db="EMBL/GenBank/DDBJ databases">
        <authorList>
            <person name="Kim H.J."/>
            <person name="Triplett B.A."/>
        </authorList>
    </citation>
    <scope>NUCLEOTIDE SEQUENCE [LARGE SCALE GENOMIC DNA]</scope>
    <source>
        <strain evidence="2 3">DSM 45207</strain>
    </source>
</reference>
<name>A0A238WD56_9PSEU</name>
<proteinExistence type="predicted"/>
<accession>A0A238WD56</accession>
<feature type="region of interest" description="Disordered" evidence="1">
    <location>
        <begin position="129"/>
        <end position="149"/>
    </location>
</feature>
<dbReference type="AlphaFoldDB" id="A0A238WD56"/>
<dbReference type="RefSeq" id="WP_089300654.1">
    <property type="nucleotide sequence ID" value="NZ_FZNW01000006.1"/>
</dbReference>
<dbReference type="Proteomes" id="UP000198348">
    <property type="component" value="Unassembled WGS sequence"/>
</dbReference>
<keyword evidence="3" id="KW-1185">Reference proteome</keyword>
<gene>
    <name evidence="2" type="ORF">SAMN06265360_10656</name>
</gene>
<evidence type="ECO:0000256" key="1">
    <source>
        <dbReference type="SAM" id="MobiDB-lite"/>
    </source>
</evidence>
<dbReference type="EMBL" id="FZNW01000006">
    <property type="protein sequence ID" value="SNR44516.1"/>
    <property type="molecule type" value="Genomic_DNA"/>
</dbReference>
<feature type="compositionally biased region" description="Polar residues" evidence="1">
    <location>
        <begin position="129"/>
        <end position="147"/>
    </location>
</feature>
<organism evidence="2 3">
    <name type="scientific">Haloechinothrix alba</name>
    <dbReference type="NCBI Taxonomy" id="664784"/>
    <lineage>
        <taxon>Bacteria</taxon>
        <taxon>Bacillati</taxon>
        <taxon>Actinomycetota</taxon>
        <taxon>Actinomycetes</taxon>
        <taxon>Pseudonocardiales</taxon>
        <taxon>Pseudonocardiaceae</taxon>
        <taxon>Haloechinothrix</taxon>
    </lineage>
</organism>
<sequence>MTSTDTADPGALVWITCECGQEFGTPAGQGERECGVCAIVMYHPGDVVQFNGRRWTVVRHDANNRVVIYFHPVPNPTADSPVVSRVVAPGQLTLLRRAGGERYERGDVVQLGKGHQQWHVIRHNDDGTVTASADPSRQTVASGSTPQVRHLPEERLTLLRRAHTEGR</sequence>
<evidence type="ECO:0000313" key="3">
    <source>
        <dbReference type="Proteomes" id="UP000198348"/>
    </source>
</evidence>
<evidence type="ECO:0000313" key="2">
    <source>
        <dbReference type="EMBL" id="SNR44516.1"/>
    </source>
</evidence>